<dbReference type="SUPFAM" id="SSF46689">
    <property type="entry name" value="Homeodomain-like"/>
    <property type="match status" value="1"/>
</dbReference>
<accession>A0A7I7XJD1</accession>
<feature type="domain" description="HTH tetR-type" evidence="6">
    <location>
        <begin position="38"/>
        <end position="97"/>
    </location>
</feature>
<dbReference type="Proteomes" id="UP000466517">
    <property type="component" value="Chromosome"/>
</dbReference>
<keyword evidence="8" id="KW-1185">Reference proteome</keyword>
<protein>
    <submittedName>
        <fullName evidence="7">TetR family transcriptional regulator</fullName>
    </submittedName>
</protein>
<evidence type="ECO:0000256" key="2">
    <source>
        <dbReference type="ARBA" id="ARBA00023125"/>
    </source>
</evidence>
<dbReference type="Pfam" id="PF21597">
    <property type="entry name" value="TetR_C_43"/>
    <property type="match status" value="1"/>
</dbReference>
<name>A0A7I7XJD1_9MYCO</name>
<dbReference type="GO" id="GO:0000976">
    <property type="term" value="F:transcription cis-regulatory region binding"/>
    <property type="evidence" value="ECO:0007669"/>
    <property type="project" value="TreeGrafter"/>
</dbReference>
<dbReference type="PRINTS" id="PR00455">
    <property type="entry name" value="HTHTETR"/>
</dbReference>
<dbReference type="InterPro" id="IPR050109">
    <property type="entry name" value="HTH-type_TetR-like_transc_reg"/>
</dbReference>
<dbReference type="InterPro" id="IPR036271">
    <property type="entry name" value="Tet_transcr_reg_TetR-rel_C_sf"/>
</dbReference>
<evidence type="ECO:0000259" key="6">
    <source>
        <dbReference type="PROSITE" id="PS50977"/>
    </source>
</evidence>
<reference evidence="7 8" key="1">
    <citation type="journal article" date="2019" name="Emerg. Microbes Infect.">
        <title>Comprehensive subspecies identification of 175 nontuberculous mycobacteria species based on 7547 genomic profiles.</title>
        <authorList>
            <person name="Matsumoto Y."/>
            <person name="Kinjo T."/>
            <person name="Motooka D."/>
            <person name="Nabeya D."/>
            <person name="Jung N."/>
            <person name="Uechi K."/>
            <person name="Horii T."/>
            <person name="Iida T."/>
            <person name="Fujita J."/>
            <person name="Nakamura S."/>
        </authorList>
    </citation>
    <scope>NUCLEOTIDE SEQUENCE [LARGE SCALE GENOMIC DNA]</scope>
    <source>
        <strain evidence="7 8">JCM 13574</strain>
    </source>
</reference>
<dbReference type="Gene3D" id="1.10.357.10">
    <property type="entry name" value="Tetracycline Repressor, domain 2"/>
    <property type="match status" value="1"/>
</dbReference>
<dbReference type="RefSeq" id="WP_163739747.1">
    <property type="nucleotide sequence ID" value="NZ_AP022610.1"/>
</dbReference>
<dbReference type="InterPro" id="IPR009057">
    <property type="entry name" value="Homeodomain-like_sf"/>
</dbReference>
<dbReference type="AlphaFoldDB" id="A0A7I7XJD1"/>
<dbReference type="InterPro" id="IPR001647">
    <property type="entry name" value="HTH_TetR"/>
</dbReference>
<evidence type="ECO:0000313" key="7">
    <source>
        <dbReference type="EMBL" id="BBZ29309.1"/>
    </source>
</evidence>
<evidence type="ECO:0000256" key="4">
    <source>
        <dbReference type="PROSITE-ProRule" id="PRU00335"/>
    </source>
</evidence>
<dbReference type="KEGG" id="mmag:MMAD_36040"/>
<dbReference type="PROSITE" id="PS50977">
    <property type="entry name" value="HTH_TETR_2"/>
    <property type="match status" value="1"/>
</dbReference>
<dbReference type="PANTHER" id="PTHR30055:SF234">
    <property type="entry name" value="HTH-TYPE TRANSCRIPTIONAL REGULATOR BETI"/>
    <property type="match status" value="1"/>
</dbReference>
<dbReference type="Pfam" id="PF00440">
    <property type="entry name" value="TetR_N"/>
    <property type="match status" value="1"/>
</dbReference>
<dbReference type="SUPFAM" id="SSF48498">
    <property type="entry name" value="Tetracyclin repressor-like, C-terminal domain"/>
    <property type="match status" value="1"/>
</dbReference>
<keyword evidence="2 4" id="KW-0238">DNA-binding</keyword>
<feature type="compositionally biased region" description="Basic and acidic residues" evidence="5">
    <location>
        <begin position="23"/>
        <end position="32"/>
    </location>
</feature>
<proteinExistence type="predicted"/>
<organism evidence="7 8">
    <name type="scientific">Mycolicibacterium madagascariense</name>
    <dbReference type="NCBI Taxonomy" id="212765"/>
    <lineage>
        <taxon>Bacteria</taxon>
        <taxon>Bacillati</taxon>
        <taxon>Actinomycetota</taxon>
        <taxon>Actinomycetes</taxon>
        <taxon>Mycobacteriales</taxon>
        <taxon>Mycobacteriaceae</taxon>
        <taxon>Mycolicibacterium</taxon>
    </lineage>
</organism>
<dbReference type="GO" id="GO:0003700">
    <property type="term" value="F:DNA-binding transcription factor activity"/>
    <property type="evidence" value="ECO:0007669"/>
    <property type="project" value="TreeGrafter"/>
</dbReference>
<feature type="region of interest" description="Disordered" evidence="5">
    <location>
        <begin position="1"/>
        <end position="32"/>
    </location>
</feature>
<dbReference type="EMBL" id="AP022610">
    <property type="protein sequence ID" value="BBZ29309.1"/>
    <property type="molecule type" value="Genomic_DNA"/>
</dbReference>
<evidence type="ECO:0000256" key="1">
    <source>
        <dbReference type="ARBA" id="ARBA00023015"/>
    </source>
</evidence>
<evidence type="ECO:0000256" key="3">
    <source>
        <dbReference type="ARBA" id="ARBA00023163"/>
    </source>
</evidence>
<keyword evidence="1" id="KW-0805">Transcription regulation</keyword>
<feature type="DNA-binding region" description="H-T-H motif" evidence="4">
    <location>
        <begin position="60"/>
        <end position="79"/>
    </location>
</feature>
<dbReference type="PANTHER" id="PTHR30055">
    <property type="entry name" value="HTH-TYPE TRANSCRIPTIONAL REGULATOR RUTR"/>
    <property type="match status" value="1"/>
</dbReference>
<dbReference type="InterPro" id="IPR049445">
    <property type="entry name" value="TetR_SbtR-like_C"/>
</dbReference>
<evidence type="ECO:0000256" key="5">
    <source>
        <dbReference type="SAM" id="MobiDB-lite"/>
    </source>
</evidence>
<evidence type="ECO:0000313" key="8">
    <source>
        <dbReference type="Proteomes" id="UP000466517"/>
    </source>
</evidence>
<sequence>MKARTPRLASVNPASNRAPAANDPRKDGSAKPIRRDVLRNRQRVVDAASEAFAERGLDVGYDEIAQRAAVGVGTVYRRFPQRSDLVVAVFEKRIDTLVDLAAAAADQPTGAAGLQWFLEEILRLQTRDRGLRDVLAGRAPRDERMLQARSRLAPAVTALLERAKREHAVRPDVTGADIAALTMSLSLLTTADQPELWQRYLVLVLDGLAPTRASFTPLPAPPPADTLMADLLHGH</sequence>
<keyword evidence="3" id="KW-0804">Transcription</keyword>
<gene>
    <name evidence="7" type="ORF">MMAD_36040</name>
</gene>